<evidence type="ECO:0000256" key="4">
    <source>
        <dbReference type="ARBA" id="ARBA00022574"/>
    </source>
</evidence>
<accession>A0A2K1R3K3</accession>
<gene>
    <name evidence="13" type="ORF">CAC42_1617</name>
</gene>
<keyword evidence="10" id="KW-0539">Nucleus</keyword>
<dbReference type="PANTHER" id="PTHR11024">
    <property type="entry name" value="NUCLEAR PORE COMPLEX PROTEIN SEC13 / SEH1 FAMILY MEMBER"/>
    <property type="match status" value="1"/>
</dbReference>
<dbReference type="GO" id="GO:0005198">
    <property type="term" value="F:structural molecule activity"/>
    <property type="evidence" value="ECO:0007669"/>
    <property type="project" value="InterPro"/>
</dbReference>
<dbReference type="FunCoup" id="A0A2K1R3K3">
    <property type="interactions" value="1108"/>
</dbReference>
<evidence type="ECO:0000313" key="14">
    <source>
        <dbReference type="Proteomes" id="UP000243797"/>
    </source>
</evidence>
<keyword evidence="14" id="KW-1185">Reference proteome</keyword>
<evidence type="ECO:0000256" key="8">
    <source>
        <dbReference type="ARBA" id="ARBA00023010"/>
    </source>
</evidence>
<dbReference type="Gene3D" id="2.130.10.10">
    <property type="entry name" value="YVTN repeat-like/Quinoprotein amine dehydrogenase"/>
    <property type="match status" value="1"/>
</dbReference>
<feature type="repeat" description="WD" evidence="11">
    <location>
        <begin position="11"/>
        <end position="43"/>
    </location>
</feature>
<evidence type="ECO:0000256" key="7">
    <source>
        <dbReference type="ARBA" id="ARBA00022927"/>
    </source>
</evidence>
<dbReference type="Proteomes" id="UP000243797">
    <property type="component" value="Unassembled WGS sequence"/>
</dbReference>
<organism evidence="13 14">
    <name type="scientific">Sphaceloma murrayae</name>
    <dbReference type="NCBI Taxonomy" id="2082308"/>
    <lineage>
        <taxon>Eukaryota</taxon>
        <taxon>Fungi</taxon>
        <taxon>Dikarya</taxon>
        <taxon>Ascomycota</taxon>
        <taxon>Pezizomycotina</taxon>
        <taxon>Dothideomycetes</taxon>
        <taxon>Dothideomycetidae</taxon>
        <taxon>Myriangiales</taxon>
        <taxon>Elsinoaceae</taxon>
        <taxon>Sphaceloma</taxon>
    </lineage>
</organism>
<feature type="compositionally biased region" description="Gly residues" evidence="12">
    <location>
        <begin position="299"/>
        <end position="309"/>
    </location>
</feature>
<proteinExistence type="inferred from homology"/>
<dbReference type="PROSITE" id="PS50294">
    <property type="entry name" value="WD_REPEATS_REGION"/>
    <property type="match status" value="2"/>
</dbReference>
<evidence type="ECO:0000256" key="3">
    <source>
        <dbReference type="ARBA" id="ARBA00022448"/>
    </source>
</evidence>
<dbReference type="InParanoid" id="A0A2K1R3K3"/>
<dbReference type="InterPro" id="IPR001680">
    <property type="entry name" value="WD40_rpt"/>
</dbReference>
<evidence type="ECO:0000256" key="11">
    <source>
        <dbReference type="PROSITE-ProRule" id="PRU00221"/>
    </source>
</evidence>
<feature type="repeat" description="WD" evidence="11">
    <location>
        <begin position="331"/>
        <end position="363"/>
    </location>
</feature>
<keyword evidence="9" id="KW-0906">Nuclear pore complex</keyword>
<feature type="repeat" description="WD" evidence="11">
    <location>
        <begin position="55"/>
        <end position="89"/>
    </location>
</feature>
<dbReference type="EMBL" id="NKHZ01000010">
    <property type="protein sequence ID" value="PNS21763.1"/>
    <property type="molecule type" value="Genomic_DNA"/>
</dbReference>
<dbReference type="GO" id="GO:0031080">
    <property type="term" value="C:nuclear pore outer ring"/>
    <property type="evidence" value="ECO:0007669"/>
    <property type="project" value="TreeGrafter"/>
</dbReference>
<sequence length="382" mass="42657">MATDGSFHRFNHGHQDLVLAVDYNFYGTRVVTASSDHKLKVWDRKDDGWVAVDVWTAHDAEITDVRWNGPFVGEIIASVAEDGLLRIWQEDLLESPNSGRRFKRIYEQPSASRVPYMSVDFKNIGTETYLAVISRDGQLTVCEPVDHDDLSDWQIMWQDYLCKTPSRTEETGFCVCWHHEKLPAWPAILSGLDRKSLSLAVSIMDTVKIFRTDKDRKFYTAAELIGARGLVRHVAWANGSMRGYDVIATASKDGFIRVYELHTPGTATLNTTAESIGNGDAVHPRSTSSNVSRPVRSGIGAGLAGGGRGGRNEEENRPGKTVQEVRLVAELTAHEGAIWRVGFSQMGDLLVSTGDDGLVQVWKKDMDQRWIQYAEIDATRQD</sequence>
<dbReference type="STRING" id="2082308.A0A2K1R3K3"/>
<keyword evidence="6" id="KW-0509">mRNA transport</keyword>
<dbReference type="GO" id="GO:1904263">
    <property type="term" value="P:positive regulation of TORC1 signaling"/>
    <property type="evidence" value="ECO:0007669"/>
    <property type="project" value="TreeGrafter"/>
</dbReference>
<dbReference type="OrthoDB" id="5566198at2759"/>
<evidence type="ECO:0000256" key="12">
    <source>
        <dbReference type="SAM" id="MobiDB-lite"/>
    </source>
</evidence>
<keyword evidence="8" id="KW-0811">Translocation</keyword>
<name>A0A2K1R3K3_9PEZI</name>
<protein>
    <submittedName>
        <fullName evidence="13">Nucleoporin SEH1</fullName>
    </submittedName>
</protein>
<dbReference type="InterPro" id="IPR015943">
    <property type="entry name" value="WD40/YVTN_repeat-like_dom_sf"/>
</dbReference>
<dbReference type="GO" id="GO:0015031">
    <property type="term" value="P:protein transport"/>
    <property type="evidence" value="ECO:0007669"/>
    <property type="project" value="UniProtKB-KW"/>
</dbReference>
<keyword evidence="7" id="KW-0653">Protein transport</keyword>
<dbReference type="GO" id="GO:0051028">
    <property type="term" value="P:mRNA transport"/>
    <property type="evidence" value="ECO:0007669"/>
    <property type="project" value="UniProtKB-KW"/>
</dbReference>
<feature type="region of interest" description="Disordered" evidence="12">
    <location>
        <begin position="278"/>
        <end position="320"/>
    </location>
</feature>
<dbReference type="AlphaFoldDB" id="A0A2K1R3K3"/>
<dbReference type="InterPro" id="IPR037363">
    <property type="entry name" value="Sec13/Seh1_fam"/>
</dbReference>
<comment type="subcellular location">
    <subcellularLocation>
        <location evidence="1">Nucleus</location>
        <location evidence="1">Nuclear pore complex</location>
    </subcellularLocation>
</comment>
<keyword evidence="3" id="KW-0813">Transport</keyword>
<evidence type="ECO:0000256" key="10">
    <source>
        <dbReference type="ARBA" id="ARBA00023242"/>
    </source>
</evidence>
<evidence type="ECO:0000256" key="9">
    <source>
        <dbReference type="ARBA" id="ARBA00023132"/>
    </source>
</evidence>
<dbReference type="PANTHER" id="PTHR11024:SF3">
    <property type="entry name" value="NUCLEOPORIN SEH1"/>
    <property type="match status" value="1"/>
</dbReference>
<reference evidence="13 14" key="1">
    <citation type="submission" date="2017-06" db="EMBL/GenBank/DDBJ databases">
        <title>Draft genome sequence of a variant of Elsinoe murrayae.</title>
        <authorList>
            <person name="Cheng Q."/>
        </authorList>
    </citation>
    <scope>NUCLEOTIDE SEQUENCE [LARGE SCALE GENOMIC DNA]</scope>
    <source>
        <strain evidence="13 14">CQ-2017a</strain>
    </source>
</reference>
<comment type="caution">
    <text evidence="13">The sequence shown here is derived from an EMBL/GenBank/DDBJ whole genome shotgun (WGS) entry which is preliminary data.</text>
</comment>
<keyword evidence="5" id="KW-0677">Repeat</keyword>
<keyword evidence="4 11" id="KW-0853">WD repeat</keyword>
<dbReference type="InterPro" id="IPR036322">
    <property type="entry name" value="WD40_repeat_dom_sf"/>
</dbReference>
<dbReference type="PROSITE" id="PS50082">
    <property type="entry name" value="WD_REPEATS_2"/>
    <property type="match status" value="3"/>
</dbReference>
<dbReference type="Pfam" id="PF00400">
    <property type="entry name" value="WD40"/>
    <property type="match status" value="3"/>
</dbReference>
<dbReference type="SMART" id="SM00320">
    <property type="entry name" value="WD40"/>
    <property type="match status" value="4"/>
</dbReference>
<evidence type="ECO:0000256" key="6">
    <source>
        <dbReference type="ARBA" id="ARBA00022816"/>
    </source>
</evidence>
<comment type="similarity">
    <text evidence="2">Belongs to the WD repeat SEC13 family.</text>
</comment>
<evidence type="ECO:0000313" key="13">
    <source>
        <dbReference type="EMBL" id="PNS21763.1"/>
    </source>
</evidence>
<evidence type="ECO:0000256" key="1">
    <source>
        <dbReference type="ARBA" id="ARBA00004567"/>
    </source>
</evidence>
<dbReference type="GO" id="GO:0034198">
    <property type="term" value="P:cellular response to amino acid starvation"/>
    <property type="evidence" value="ECO:0007669"/>
    <property type="project" value="TreeGrafter"/>
</dbReference>
<dbReference type="GO" id="GO:0035859">
    <property type="term" value="C:Seh1-associated complex"/>
    <property type="evidence" value="ECO:0007669"/>
    <property type="project" value="TreeGrafter"/>
</dbReference>
<dbReference type="SUPFAM" id="SSF50978">
    <property type="entry name" value="WD40 repeat-like"/>
    <property type="match status" value="1"/>
</dbReference>
<evidence type="ECO:0000256" key="2">
    <source>
        <dbReference type="ARBA" id="ARBA00010102"/>
    </source>
</evidence>
<evidence type="ECO:0000256" key="5">
    <source>
        <dbReference type="ARBA" id="ARBA00022737"/>
    </source>
</evidence>